<gene>
    <name evidence="5" type="ORF">V6668_29295</name>
</gene>
<proteinExistence type="inferred from homology"/>
<dbReference type="GeneID" id="93479658"/>
<evidence type="ECO:0000313" key="6">
    <source>
        <dbReference type="Proteomes" id="UP001364764"/>
    </source>
</evidence>
<organism evidence="5 6">
    <name type="scientific">Paenibacillus amylolyticus</name>
    <dbReference type="NCBI Taxonomy" id="1451"/>
    <lineage>
        <taxon>Bacteria</taxon>
        <taxon>Bacillati</taxon>
        <taxon>Bacillota</taxon>
        <taxon>Bacilli</taxon>
        <taxon>Bacillales</taxon>
        <taxon>Paenibacillaceae</taxon>
        <taxon>Paenibacillus</taxon>
    </lineage>
</organism>
<dbReference type="Proteomes" id="UP001364764">
    <property type="component" value="Chromosome"/>
</dbReference>
<dbReference type="Pfam" id="PF01095">
    <property type="entry name" value="Pectinesterase"/>
    <property type="match status" value="1"/>
</dbReference>
<feature type="domain" description="Pectinesterase catalytic" evidence="4">
    <location>
        <begin position="24"/>
        <end position="84"/>
    </location>
</feature>
<dbReference type="GO" id="GO:0016787">
    <property type="term" value="F:hydrolase activity"/>
    <property type="evidence" value="ECO:0007669"/>
    <property type="project" value="UniProtKB-KW"/>
</dbReference>
<comment type="similarity">
    <text evidence="1">Belongs to the pectinesterase family.</text>
</comment>
<dbReference type="PANTHER" id="PTHR31321">
    <property type="entry name" value="ACYL-COA THIOESTER HYDROLASE YBHC-RELATED"/>
    <property type="match status" value="1"/>
</dbReference>
<dbReference type="AlphaFoldDB" id="A0ABD8AS92"/>
<evidence type="ECO:0000256" key="1">
    <source>
        <dbReference type="ARBA" id="ARBA00008891"/>
    </source>
</evidence>
<evidence type="ECO:0000313" key="5">
    <source>
        <dbReference type="EMBL" id="WWP20462.1"/>
    </source>
</evidence>
<dbReference type="InterPro" id="IPR000070">
    <property type="entry name" value="Pectinesterase_cat"/>
</dbReference>
<protein>
    <submittedName>
        <fullName evidence="5">Pectinesterase family protein</fullName>
    </submittedName>
</protein>
<dbReference type="PANTHER" id="PTHR31321:SF57">
    <property type="entry name" value="PECTINESTERASE 53-RELATED"/>
    <property type="match status" value="1"/>
</dbReference>
<keyword evidence="3" id="KW-0063">Aspartyl esterase</keyword>
<keyword evidence="2" id="KW-0378">Hydrolase</keyword>
<reference evidence="5 6" key="1">
    <citation type="submission" date="2024-02" db="EMBL/GenBank/DDBJ databases">
        <title>Complete sequences of two Paenibacillus sp. strains and one Lysinibacillus strain isolated from the environment on STAA medium highlight biotechnological potential.</title>
        <authorList>
            <person name="Attere S.A."/>
            <person name="Piche L.C."/>
            <person name="Intertaglia L."/>
            <person name="Lami R."/>
            <person name="Charette S.J."/>
            <person name="Vincent A.T."/>
        </authorList>
    </citation>
    <scope>NUCLEOTIDE SEQUENCE [LARGE SCALE GENOMIC DNA]</scope>
    <source>
        <strain evidence="5 6">Y5S-7</strain>
    </source>
</reference>
<evidence type="ECO:0000256" key="2">
    <source>
        <dbReference type="ARBA" id="ARBA00022801"/>
    </source>
</evidence>
<accession>A0ABD8AS92</accession>
<evidence type="ECO:0000259" key="4">
    <source>
        <dbReference type="Pfam" id="PF01095"/>
    </source>
</evidence>
<dbReference type="Gene3D" id="2.160.20.10">
    <property type="entry name" value="Single-stranded right-handed beta-helix, Pectin lyase-like"/>
    <property type="match status" value="1"/>
</dbReference>
<dbReference type="InterPro" id="IPR011050">
    <property type="entry name" value="Pectin_lyase_fold/virulence"/>
</dbReference>
<evidence type="ECO:0000256" key="3">
    <source>
        <dbReference type="ARBA" id="ARBA00023085"/>
    </source>
</evidence>
<dbReference type="SUPFAM" id="SSF51126">
    <property type="entry name" value="Pectin lyase-like"/>
    <property type="match status" value="1"/>
</dbReference>
<dbReference type="RefSeq" id="WP_162158981.1">
    <property type="nucleotide sequence ID" value="NZ_CP145892.1"/>
</dbReference>
<sequence>MFKGYEIVTKHRLTEAEDADGQVNCWIGAHVKREGWHNWNKTDAEQTVQYVEYNSFGPGAGKATTRVSWAKVLSEQEAAEYALPLILSGEDGWQPFGERGINRH</sequence>
<name>A0ABD8AS92_PAEAM</name>
<dbReference type="InterPro" id="IPR012334">
    <property type="entry name" value="Pectin_lyas_fold"/>
</dbReference>
<dbReference type="EMBL" id="CP145892">
    <property type="protein sequence ID" value="WWP20462.1"/>
    <property type="molecule type" value="Genomic_DNA"/>
</dbReference>